<name>W7EKQ7_BIPV3</name>
<reference evidence="1 2" key="1">
    <citation type="journal article" date="2013" name="PLoS Genet.">
        <title>Comparative genome structure, secondary metabolite, and effector coding capacity across Cochliobolus pathogens.</title>
        <authorList>
            <person name="Condon B.J."/>
            <person name="Leng Y."/>
            <person name="Wu D."/>
            <person name="Bushley K.E."/>
            <person name="Ohm R.A."/>
            <person name="Otillar R."/>
            <person name="Martin J."/>
            <person name="Schackwitz W."/>
            <person name="Grimwood J."/>
            <person name="MohdZainudin N."/>
            <person name="Xue C."/>
            <person name="Wang R."/>
            <person name="Manning V.A."/>
            <person name="Dhillon B."/>
            <person name="Tu Z.J."/>
            <person name="Steffenson B.J."/>
            <person name="Salamov A."/>
            <person name="Sun H."/>
            <person name="Lowry S."/>
            <person name="LaButti K."/>
            <person name="Han J."/>
            <person name="Copeland A."/>
            <person name="Lindquist E."/>
            <person name="Barry K."/>
            <person name="Schmutz J."/>
            <person name="Baker S.E."/>
            <person name="Ciuffetti L.M."/>
            <person name="Grigoriev I.V."/>
            <person name="Zhong S."/>
            <person name="Turgeon B.G."/>
        </authorList>
    </citation>
    <scope>NUCLEOTIDE SEQUENCE [LARGE SCALE GENOMIC DNA]</scope>
    <source>
        <strain evidence="1 2">FI3</strain>
    </source>
</reference>
<dbReference type="RefSeq" id="XP_014558217.1">
    <property type="nucleotide sequence ID" value="XM_014702731.1"/>
</dbReference>
<dbReference type="Proteomes" id="UP000054337">
    <property type="component" value="Unassembled WGS sequence"/>
</dbReference>
<keyword evidence="2" id="KW-1185">Reference proteome</keyword>
<feature type="non-terminal residue" evidence="1">
    <location>
        <position position="1"/>
    </location>
</feature>
<sequence length="121" mass="13641">LKRARRWQRQRERADASSRLLLYLQYGYYGREGVVRGQDRTGQGRAGRAVWHSLFRPGRPMRRQSFMGARCGIQLSLANCGLAFGGWQSSSVSCVPFILPPLQPLLILLLSIECSTVSSEQ</sequence>
<evidence type="ECO:0000313" key="1">
    <source>
        <dbReference type="EMBL" id="EUN28631.1"/>
    </source>
</evidence>
<dbReference type="AlphaFoldDB" id="W7EKQ7"/>
<dbReference type="HOGENOM" id="CLU_2037626_0_0_1"/>
<gene>
    <name evidence="1" type="ORF">COCVIDRAFT_95107</name>
</gene>
<protein>
    <submittedName>
        <fullName evidence="1">Uncharacterized protein</fullName>
    </submittedName>
</protein>
<evidence type="ECO:0000313" key="2">
    <source>
        <dbReference type="Proteomes" id="UP000054337"/>
    </source>
</evidence>
<accession>W7EKQ7</accession>
<proteinExistence type="predicted"/>
<organism evidence="1 2">
    <name type="scientific">Bipolaris victoriae (strain FI3)</name>
    <name type="common">Victoria blight of oats agent</name>
    <name type="synonym">Cochliobolus victoriae</name>
    <dbReference type="NCBI Taxonomy" id="930091"/>
    <lineage>
        <taxon>Eukaryota</taxon>
        <taxon>Fungi</taxon>
        <taxon>Dikarya</taxon>
        <taxon>Ascomycota</taxon>
        <taxon>Pezizomycotina</taxon>
        <taxon>Dothideomycetes</taxon>
        <taxon>Pleosporomycetidae</taxon>
        <taxon>Pleosporales</taxon>
        <taxon>Pleosporineae</taxon>
        <taxon>Pleosporaceae</taxon>
        <taxon>Bipolaris</taxon>
    </lineage>
</organism>
<dbReference type="GeneID" id="26259983"/>
<dbReference type="EMBL" id="KI968719">
    <property type="protein sequence ID" value="EUN28631.1"/>
    <property type="molecule type" value="Genomic_DNA"/>
</dbReference>